<feature type="domain" description="Glucose-6-phosphate dehydrogenase NAD-binding" evidence="10">
    <location>
        <begin position="1"/>
        <end position="142"/>
    </location>
</feature>
<dbReference type="PROSITE" id="PS00069">
    <property type="entry name" value="G6P_DEHYDROGENASE"/>
    <property type="match status" value="1"/>
</dbReference>
<evidence type="ECO:0000259" key="11">
    <source>
        <dbReference type="Pfam" id="PF02781"/>
    </source>
</evidence>
<dbReference type="FunCoup" id="A0A1X2HEE6">
    <property type="interactions" value="392"/>
</dbReference>
<dbReference type="InterPro" id="IPR036291">
    <property type="entry name" value="NAD(P)-bd_dom_sf"/>
</dbReference>
<dbReference type="EC" id="1.1.1.49" evidence="3 9"/>
<comment type="caution">
    <text evidence="12">The sequence shown here is derived from an EMBL/GenBank/DDBJ whole genome shotgun (WGS) entry which is preliminary data.</text>
</comment>
<keyword evidence="7 9" id="KW-0560">Oxidoreductase</keyword>
<dbReference type="Pfam" id="PF00479">
    <property type="entry name" value="G6PD_N"/>
    <property type="match status" value="1"/>
</dbReference>
<reference evidence="12 13" key="1">
    <citation type="submission" date="2016-07" db="EMBL/GenBank/DDBJ databases">
        <title>Pervasive Adenine N6-methylation of Active Genes in Fungi.</title>
        <authorList>
            <consortium name="DOE Joint Genome Institute"/>
            <person name="Mondo S.J."/>
            <person name="Dannebaum R.O."/>
            <person name="Kuo R.C."/>
            <person name="Labutti K."/>
            <person name="Haridas S."/>
            <person name="Kuo A."/>
            <person name="Salamov A."/>
            <person name="Ahrendt S.R."/>
            <person name="Lipzen A."/>
            <person name="Sullivan W."/>
            <person name="Andreopoulos W.B."/>
            <person name="Clum A."/>
            <person name="Lindquist E."/>
            <person name="Daum C."/>
            <person name="Ramamoorthy G.K."/>
            <person name="Gryganskyi A."/>
            <person name="Culley D."/>
            <person name="Magnuson J.K."/>
            <person name="James T.Y."/>
            <person name="O'Malley M.A."/>
            <person name="Stajich J.E."/>
            <person name="Spatafora J.W."/>
            <person name="Visel A."/>
            <person name="Grigoriev I.V."/>
        </authorList>
    </citation>
    <scope>NUCLEOTIDE SEQUENCE [LARGE SCALE GENOMIC DNA]</scope>
    <source>
        <strain evidence="12 13">NRRL 2496</strain>
    </source>
</reference>
<dbReference type="Gene3D" id="3.30.360.10">
    <property type="entry name" value="Dihydrodipicolinate Reductase, domain 2"/>
    <property type="match status" value="1"/>
</dbReference>
<dbReference type="InterPro" id="IPR001282">
    <property type="entry name" value="G6P_DH"/>
</dbReference>
<dbReference type="AlphaFoldDB" id="A0A1X2HEE6"/>
<comment type="pathway">
    <text evidence="1 9">Carbohydrate degradation; pentose phosphate pathway; D-ribulose 5-phosphate from D-glucose 6-phosphate (oxidative stage): step 1/3.</text>
</comment>
<feature type="domain" description="Glucose-6-phosphate dehydrogenase C-terminal" evidence="11">
    <location>
        <begin position="144"/>
        <end position="428"/>
    </location>
</feature>
<dbReference type="PANTHER" id="PTHR23429:SF0">
    <property type="entry name" value="GLUCOSE-6-PHOSPHATE 1-DEHYDROGENASE"/>
    <property type="match status" value="1"/>
</dbReference>
<dbReference type="Gene3D" id="3.40.50.720">
    <property type="entry name" value="NAD(P)-binding Rossmann-like Domain"/>
    <property type="match status" value="1"/>
</dbReference>
<keyword evidence="6 9" id="KW-0521">NADP</keyword>
<dbReference type="OMA" id="PDEGIQM"/>
<evidence type="ECO:0000259" key="10">
    <source>
        <dbReference type="Pfam" id="PF00479"/>
    </source>
</evidence>
<dbReference type="UniPathway" id="UPA00115">
    <property type="reaction ID" value="UER00408"/>
</dbReference>
<protein>
    <recommendedName>
        <fullName evidence="4 9">Glucose-6-phosphate 1-dehydrogenase</fullName>
        <ecNumber evidence="3 9">1.1.1.49</ecNumber>
    </recommendedName>
</protein>
<dbReference type="Proteomes" id="UP000242180">
    <property type="component" value="Unassembled WGS sequence"/>
</dbReference>
<comment type="catalytic activity">
    <reaction evidence="9">
        <text>D-glucose 6-phosphate + NADP(+) = 6-phospho-D-glucono-1,5-lactone + NADPH + H(+)</text>
        <dbReference type="Rhea" id="RHEA:15841"/>
        <dbReference type="ChEBI" id="CHEBI:15378"/>
        <dbReference type="ChEBI" id="CHEBI:57783"/>
        <dbReference type="ChEBI" id="CHEBI:57955"/>
        <dbReference type="ChEBI" id="CHEBI:58349"/>
        <dbReference type="ChEBI" id="CHEBI:61548"/>
        <dbReference type="EC" id="1.1.1.49"/>
    </reaction>
</comment>
<evidence type="ECO:0000256" key="6">
    <source>
        <dbReference type="ARBA" id="ARBA00022857"/>
    </source>
</evidence>
<dbReference type="InterPro" id="IPR022675">
    <property type="entry name" value="G6P_DH_C"/>
</dbReference>
<dbReference type="FunFam" id="3.30.360.10:FF:000018">
    <property type="entry name" value="Glucose-6-phosphate 1-dehydrogenase"/>
    <property type="match status" value="1"/>
</dbReference>
<dbReference type="SUPFAM" id="SSF51735">
    <property type="entry name" value="NAD(P)-binding Rossmann-fold domains"/>
    <property type="match status" value="1"/>
</dbReference>
<evidence type="ECO:0000256" key="4">
    <source>
        <dbReference type="ARBA" id="ARBA00020444"/>
    </source>
</evidence>
<accession>A0A1X2HEE6</accession>
<dbReference type="OrthoDB" id="60984at2759"/>
<sequence length="449" mass="51836">MSHEDYLKRVTQYIKLPNDEAKDQLEKFKSITSYQSGLYDDDASWQQLNQYITQSESERNIPPGNRHRVFYMALPPSVFVPVAKCLKKNAYISEGQTRVVVEKPFGMDTESSNQLGRELGALFREEEIYRIDHYLGKEMVKNVMMVRFANVFFNQIWDRKYIDNVQITFKEPFGTEGRGGYFDEFGIVRDVMQNHLLQVLSLIAMERPISTESEAIRNEKVKVLKCIAPIAVEDTLLGQYVGANGKPGYLEDETLKNKESKTPTYAALACWIQNERWEGVPFIMKAGKALDDAKVEVRIQFRNVAGNLYKGSPRNELVLRVQPGEAVYVKFNNKQPGLSYQTLQTDLDLSYQSRYSDLAIPDAYESLILDVLRNDHSNFVRDDELEAAWKIFTPLLHRIDRGELPLTTYPYGSRGPQELDAFVRKYGYDRSDVHYTWPRQSVSQNKTHL</sequence>
<organism evidence="12 13">
    <name type="scientific">Syncephalastrum racemosum</name>
    <name type="common">Filamentous fungus</name>
    <dbReference type="NCBI Taxonomy" id="13706"/>
    <lineage>
        <taxon>Eukaryota</taxon>
        <taxon>Fungi</taxon>
        <taxon>Fungi incertae sedis</taxon>
        <taxon>Mucoromycota</taxon>
        <taxon>Mucoromycotina</taxon>
        <taxon>Mucoromycetes</taxon>
        <taxon>Mucorales</taxon>
        <taxon>Syncephalastraceae</taxon>
        <taxon>Syncephalastrum</taxon>
    </lineage>
</organism>
<evidence type="ECO:0000313" key="12">
    <source>
        <dbReference type="EMBL" id="ORY97297.1"/>
    </source>
</evidence>
<dbReference type="SUPFAM" id="SSF55347">
    <property type="entry name" value="Glyceraldehyde-3-phosphate dehydrogenase-like, C-terminal domain"/>
    <property type="match status" value="1"/>
</dbReference>
<evidence type="ECO:0000256" key="7">
    <source>
        <dbReference type="ARBA" id="ARBA00023002"/>
    </source>
</evidence>
<dbReference type="GO" id="GO:0050661">
    <property type="term" value="F:NADP binding"/>
    <property type="evidence" value="ECO:0007669"/>
    <property type="project" value="InterPro"/>
</dbReference>
<dbReference type="GO" id="GO:0006006">
    <property type="term" value="P:glucose metabolic process"/>
    <property type="evidence" value="ECO:0007669"/>
    <property type="project" value="UniProtKB-KW"/>
</dbReference>
<evidence type="ECO:0000256" key="3">
    <source>
        <dbReference type="ARBA" id="ARBA00013019"/>
    </source>
</evidence>
<dbReference type="InterPro" id="IPR022674">
    <property type="entry name" value="G6P_DH_NAD-bd"/>
</dbReference>
<keyword evidence="5 9" id="KW-0313">Glucose metabolism</keyword>
<dbReference type="PIRSF" id="PIRSF000110">
    <property type="entry name" value="G6PD"/>
    <property type="match status" value="1"/>
</dbReference>
<evidence type="ECO:0000256" key="5">
    <source>
        <dbReference type="ARBA" id="ARBA00022526"/>
    </source>
</evidence>
<dbReference type="GO" id="GO:0005829">
    <property type="term" value="C:cytosol"/>
    <property type="evidence" value="ECO:0007669"/>
    <property type="project" value="TreeGrafter"/>
</dbReference>
<comment type="similarity">
    <text evidence="2 9">Belongs to the glucose-6-phosphate dehydrogenase family.</text>
</comment>
<dbReference type="HAMAP" id="MF_00966">
    <property type="entry name" value="G6PD"/>
    <property type="match status" value="1"/>
</dbReference>
<dbReference type="EMBL" id="MCGN01000004">
    <property type="protein sequence ID" value="ORY97297.1"/>
    <property type="molecule type" value="Genomic_DNA"/>
</dbReference>
<dbReference type="PANTHER" id="PTHR23429">
    <property type="entry name" value="GLUCOSE-6-PHOSPHATE 1-DEHYDROGENASE G6PD"/>
    <property type="match status" value="1"/>
</dbReference>
<dbReference type="NCBIfam" id="TIGR00871">
    <property type="entry name" value="zwf"/>
    <property type="match status" value="1"/>
</dbReference>
<dbReference type="GO" id="GO:0004345">
    <property type="term" value="F:glucose-6-phosphate dehydrogenase activity"/>
    <property type="evidence" value="ECO:0007669"/>
    <property type="project" value="UniProtKB-EC"/>
</dbReference>
<dbReference type="Pfam" id="PF02781">
    <property type="entry name" value="G6PD_C"/>
    <property type="match status" value="1"/>
</dbReference>
<evidence type="ECO:0000256" key="9">
    <source>
        <dbReference type="RuleBase" id="RU362120"/>
    </source>
</evidence>
<comment type="function">
    <text evidence="9">Catalyzes the rate-limiting step of the oxidative pentose-phosphate pathway, which represents a route for the dissimilation of carbohydrates besides glycolysis.</text>
</comment>
<gene>
    <name evidence="12" type="ORF">BCR43DRAFT_438246</name>
</gene>
<keyword evidence="8 9" id="KW-0119">Carbohydrate metabolism</keyword>
<dbReference type="InParanoid" id="A0A1X2HEE6"/>
<evidence type="ECO:0000256" key="2">
    <source>
        <dbReference type="ARBA" id="ARBA00009975"/>
    </source>
</evidence>
<dbReference type="STRING" id="13706.A0A1X2HEE6"/>
<evidence type="ECO:0000256" key="8">
    <source>
        <dbReference type="ARBA" id="ARBA00023277"/>
    </source>
</evidence>
<proteinExistence type="inferred from homology"/>
<dbReference type="GO" id="GO:0009051">
    <property type="term" value="P:pentose-phosphate shunt, oxidative branch"/>
    <property type="evidence" value="ECO:0007669"/>
    <property type="project" value="TreeGrafter"/>
</dbReference>
<evidence type="ECO:0000256" key="1">
    <source>
        <dbReference type="ARBA" id="ARBA00004937"/>
    </source>
</evidence>
<name>A0A1X2HEE6_SYNRA</name>
<dbReference type="PRINTS" id="PR00079">
    <property type="entry name" value="G6PDHDRGNASE"/>
</dbReference>
<dbReference type="InterPro" id="IPR019796">
    <property type="entry name" value="G6P_DH_AS"/>
</dbReference>
<evidence type="ECO:0000313" key="13">
    <source>
        <dbReference type="Proteomes" id="UP000242180"/>
    </source>
</evidence>
<keyword evidence="13" id="KW-1185">Reference proteome</keyword>